<dbReference type="Gene3D" id="3.40.50.720">
    <property type="entry name" value="NAD(P)-binding Rossmann-like Domain"/>
    <property type="match status" value="1"/>
</dbReference>
<dbReference type="EMBL" id="CAMGYJ010000011">
    <property type="protein sequence ID" value="CAI0559852.1"/>
    <property type="molecule type" value="Genomic_DNA"/>
</dbReference>
<accession>A0AAV0RTJ3</accession>
<keyword evidence="4" id="KW-1185">Reference proteome</keyword>
<comment type="caution">
    <text evidence="3">The sequence shown here is derived from an EMBL/GenBank/DDBJ whole genome shotgun (WGS) entry which is preliminary data.</text>
</comment>
<name>A0AAV0RTJ3_9ROSI</name>
<keyword evidence="2" id="KW-0560">Oxidoreductase</keyword>
<dbReference type="PANTHER" id="PTHR48107">
    <property type="entry name" value="NADPH-DEPENDENT ALDEHYDE REDUCTASE-LIKE PROTEIN, CHLOROPLASTIC-RELATED"/>
    <property type="match status" value="1"/>
</dbReference>
<evidence type="ECO:0000313" key="3">
    <source>
        <dbReference type="EMBL" id="CAI0559852.1"/>
    </source>
</evidence>
<gene>
    <name evidence="3" type="ORF">LITE_LOCUS49411</name>
</gene>
<evidence type="ECO:0000313" key="4">
    <source>
        <dbReference type="Proteomes" id="UP001154282"/>
    </source>
</evidence>
<dbReference type="PANTHER" id="PTHR48107:SF28">
    <property type="entry name" value="CHAIN DEHYDROGENASE, PUTATIVE-RELATED"/>
    <property type="match status" value="1"/>
</dbReference>
<dbReference type="SUPFAM" id="SSF51735">
    <property type="entry name" value="NAD(P)-binding Rossmann-fold domains"/>
    <property type="match status" value="1"/>
</dbReference>
<reference evidence="3" key="1">
    <citation type="submission" date="2022-08" db="EMBL/GenBank/DDBJ databases">
        <authorList>
            <person name="Gutierrez-Valencia J."/>
        </authorList>
    </citation>
    <scope>NUCLEOTIDE SEQUENCE</scope>
</reference>
<dbReference type="Proteomes" id="UP001154282">
    <property type="component" value="Unassembled WGS sequence"/>
</dbReference>
<sequence length="57" mass="6248">MPPERSTTLGCEVPMKRAAETYEIAPSYVFLASDDCSSYFTGQVLHPNGNVINVLLN</sequence>
<evidence type="ECO:0000256" key="2">
    <source>
        <dbReference type="ARBA" id="ARBA00023002"/>
    </source>
</evidence>
<protein>
    <submittedName>
        <fullName evidence="3">Uncharacterized protein</fullName>
    </submittedName>
</protein>
<dbReference type="AlphaFoldDB" id="A0AAV0RTJ3"/>
<dbReference type="GO" id="GO:0016614">
    <property type="term" value="F:oxidoreductase activity, acting on CH-OH group of donors"/>
    <property type="evidence" value="ECO:0007669"/>
    <property type="project" value="UniProtKB-ARBA"/>
</dbReference>
<dbReference type="InterPro" id="IPR036291">
    <property type="entry name" value="NAD(P)-bd_dom_sf"/>
</dbReference>
<organism evidence="3 4">
    <name type="scientific">Linum tenue</name>
    <dbReference type="NCBI Taxonomy" id="586396"/>
    <lineage>
        <taxon>Eukaryota</taxon>
        <taxon>Viridiplantae</taxon>
        <taxon>Streptophyta</taxon>
        <taxon>Embryophyta</taxon>
        <taxon>Tracheophyta</taxon>
        <taxon>Spermatophyta</taxon>
        <taxon>Magnoliopsida</taxon>
        <taxon>eudicotyledons</taxon>
        <taxon>Gunneridae</taxon>
        <taxon>Pentapetalae</taxon>
        <taxon>rosids</taxon>
        <taxon>fabids</taxon>
        <taxon>Malpighiales</taxon>
        <taxon>Linaceae</taxon>
        <taxon>Linum</taxon>
    </lineage>
</organism>
<evidence type="ECO:0000256" key="1">
    <source>
        <dbReference type="ARBA" id="ARBA00006484"/>
    </source>
</evidence>
<proteinExistence type="inferred from homology"/>
<comment type="similarity">
    <text evidence="1">Belongs to the short-chain dehydrogenases/reductases (SDR) family.</text>
</comment>